<reference evidence="11" key="2">
    <citation type="journal article" name="BMC Genomics">
        <title>New genome assemblies reveal patterns of domestication and adaptation across Brettanomyces (Dekkera) species.</title>
        <authorList>
            <person name="Roach M.J."/>
            <person name="Borneman A.R."/>
        </authorList>
    </citation>
    <scope>NUCLEOTIDE SEQUENCE</scope>
    <source>
        <strain evidence="11">UCD 2041</strain>
    </source>
</reference>
<evidence type="ECO:0000256" key="3">
    <source>
        <dbReference type="ARBA" id="ARBA00051098"/>
    </source>
</evidence>
<proteinExistence type="predicted"/>
<dbReference type="InterPro" id="IPR036812">
    <property type="entry name" value="NAD(P)_OxRdtase_dom_sf"/>
</dbReference>
<dbReference type="GO" id="GO:0047011">
    <property type="term" value="F:2-dehydropantolactone reductase (A-specific) activity"/>
    <property type="evidence" value="ECO:0007669"/>
    <property type="project" value="UniProtKB-ARBA"/>
</dbReference>
<dbReference type="EC" id="1.1.1.358" evidence="4"/>
<dbReference type="KEGG" id="bbrx:BRETT_003573"/>
<evidence type="ECO:0000256" key="9">
    <source>
        <dbReference type="PIRSR" id="PIRSR000097-3"/>
    </source>
</evidence>
<feature type="binding site" evidence="8">
    <location>
        <position position="115"/>
    </location>
    <ligand>
        <name>substrate</name>
    </ligand>
</feature>
<reference evidence="11" key="1">
    <citation type="submission" date="2020-10" db="EMBL/GenBank/DDBJ databases">
        <authorList>
            <person name="Palmer J.M."/>
        </authorList>
    </citation>
    <scope>NUCLEOTIDE SEQUENCE</scope>
    <source>
        <strain evidence="11">UCD 2041</strain>
    </source>
</reference>
<evidence type="ECO:0000256" key="1">
    <source>
        <dbReference type="ARBA" id="ARBA00023002"/>
    </source>
</evidence>
<evidence type="ECO:0000256" key="2">
    <source>
        <dbReference type="ARBA" id="ARBA00050878"/>
    </source>
</evidence>
<dbReference type="InterPro" id="IPR018170">
    <property type="entry name" value="Aldo/ket_reductase_CS"/>
</dbReference>
<dbReference type="FunFam" id="3.20.20.100:FF:000002">
    <property type="entry name" value="2,5-diketo-D-gluconic acid reductase A"/>
    <property type="match status" value="1"/>
</dbReference>
<dbReference type="AlphaFoldDB" id="A0A871R2J1"/>
<feature type="site" description="Lowers pKa of active site Tyr" evidence="9">
    <location>
        <position position="84"/>
    </location>
</feature>
<comment type="catalytic activity">
    <reaction evidence="3">
        <text>isatin + NADPH + H(+) = 3-hydroxyindolin-2-one + NADP(+)</text>
        <dbReference type="Rhea" id="RHEA:68608"/>
        <dbReference type="ChEBI" id="CHEBI:15378"/>
        <dbReference type="ChEBI" id="CHEBI:27539"/>
        <dbReference type="ChEBI" id="CHEBI:28536"/>
        <dbReference type="ChEBI" id="CHEBI:57783"/>
        <dbReference type="ChEBI" id="CHEBI:58349"/>
    </reaction>
</comment>
<dbReference type="PIRSF" id="PIRSF000097">
    <property type="entry name" value="AKR"/>
    <property type="match status" value="1"/>
</dbReference>
<evidence type="ECO:0000256" key="5">
    <source>
        <dbReference type="ARBA" id="ARBA00079693"/>
    </source>
</evidence>
<dbReference type="Pfam" id="PF00248">
    <property type="entry name" value="Aldo_ket_red"/>
    <property type="match status" value="1"/>
</dbReference>
<evidence type="ECO:0000256" key="4">
    <source>
        <dbReference type="ARBA" id="ARBA00066965"/>
    </source>
</evidence>
<feature type="domain" description="NADP-dependent oxidoreductase" evidence="10">
    <location>
        <begin position="34"/>
        <end position="288"/>
    </location>
</feature>
<dbReference type="Gene3D" id="3.20.20.100">
    <property type="entry name" value="NADP-dependent oxidoreductase domain"/>
    <property type="match status" value="1"/>
</dbReference>
<dbReference type="RefSeq" id="XP_041135919.1">
    <property type="nucleotide sequence ID" value="XM_041282080.1"/>
</dbReference>
<comment type="catalytic activity">
    <reaction evidence="2">
        <text>(R)-pantolactone + NADP(+) = 2-dehydropantolactone + NADPH + H(+)</text>
        <dbReference type="Rhea" id="RHEA:18981"/>
        <dbReference type="ChEBI" id="CHEBI:15378"/>
        <dbReference type="ChEBI" id="CHEBI:16719"/>
        <dbReference type="ChEBI" id="CHEBI:18395"/>
        <dbReference type="ChEBI" id="CHEBI:57783"/>
        <dbReference type="ChEBI" id="CHEBI:58349"/>
        <dbReference type="EC" id="1.1.1.358"/>
    </reaction>
</comment>
<dbReference type="PRINTS" id="PR00069">
    <property type="entry name" value="ALDKETRDTASE"/>
</dbReference>
<evidence type="ECO:0000256" key="8">
    <source>
        <dbReference type="PIRSR" id="PIRSR000097-2"/>
    </source>
</evidence>
<keyword evidence="1" id="KW-0560">Oxidoreductase</keyword>
<dbReference type="SUPFAM" id="SSF51430">
    <property type="entry name" value="NAD(P)-linked oxidoreductase"/>
    <property type="match status" value="1"/>
</dbReference>
<evidence type="ECO:0000256" key="7">
    <source>
        <dbReference type="PIRSR" id="PIRSR000097-1"/>
    </source>
</evidence>
<name>A0A871R2J1_DEKBR</name>
<evidence type="ECO:0000313" key="11">
    <source>
        <dbReference type="EMBL" id="QOU19426.1"/>
    </source>
</evidence>
<feature type="active site" description="Proton donor" evidence="7">
    <location>
        <position position="55"/>
    </location>
</feature>
<dbReference type="EMBL" id="CP063134">
    <property type="protein sequence ID" value="QOU19426.1"/>
    <property type="molecule type" value="Genomic_DNA"/>
</dbReference>
<organism evidence="11 12">
    <name type="scientific">Dekkera bruxellensis</name>
    <name type="common">Brettanomyces custersii</name>
    <dbReference type="NCBI Taxonomy" id="5007"/>
    <lineage>
        <taxon>Eukaryota</taxon>
        <taxon>Fungi</taxon>
        <taxon>Dikarya</taxon>
        <taxon>Ascomycota</taxon>
        <taxon>Saccharomycotina</taxon>
        <taxon>Pichiomycetes</taxon>
        <taxon>Pichiales</taxon>
        <taxon>Pichiaceae</taxon>
        <taxon>Brettanomyces</taxon>
    </lineage>
</organism>
<evidence type="ECO:0000259" key="10">
    <source>
        <dbReference type="Pfam" id="PF00248"/>
    </source>
</evidence>
<dbReference type="Proteomes" id="UP000663131">
    <property type="component" value="Chromosome 6"/>
</dbReference>
<dbReference type="InterPro" id="IPR023210">
    <property type="entry name" value="NADP_OxRdtase_dom"/>
</dbReference>
<gene>
    <name evidence="11" type="ORF">BRETT_003573</name>
</gene>
<protein>
    <recommendedName>
        <fullName evidence="5">2-dehydropantolactone reductase</fullName>
        <ecNumber evidence="4">1.1.1.358</ecNumber>
    </recommendedName>
    <alternativeName>
        <fullName evidence="5">2-dehydropantolactone reductase</fullName>
    </alternativeName>
    <alternativeName>
        <fullName evidence="6">Ketopantoyl-lactone reductase</fullName>
    </alternativeName>
</protein>
<evidence type="ECO:0000256" key="6">
    <source>
        <dbReference type="ARBA" id="ARBA00081322"/>
    </source>
</evidence>
<dbReference type="GO" id="GO:0042180">
    <property type="term" value="P:ketone metabolic process"/>
    <property type="evidence" value="ECO:0007669"/>
    <property type="project" value="UniProtKB-ARBA"/>
</dbReference>
<dbReference type="InterPro" id="IPR020471">
    <property type="entry name" value="AKR"/>
</dbReference>
<sequence>MSALNIDIALNTGAKIPAVGFGTVCDEEFRYKFKDALKVAILEAGYRHIDTAWYYGTEKLIGEVLSELIGSGKIKREDIFVTTKVWPSLWNNPLKSLETSLKDLQLDYVDLLLQHWPLAFDSGAEGKPAVPRDADGNVRILDVDYLETWKKMIDIYKNTGKAKAIGVSNYTVAMLKRLLDETDVVPAAEQVELHPHLPQVELVQFCKEHKIVVEAYSPLGSNGAPNLKIPVVQELATKYGVHPVDILVNYHAQAGRVVLPRSQNVNRIRTGFKVVKLTAEELKKLDQFGVENPKRFITDSWGKNLGFEHWD</sequence>
<dbReference type="PROSITE" id="PS00062">
    <property type="entry name" value="ALDOKETO_REDUCTASE_2"/>
    <property type="match status" value="1"/>
</dbReference>
<dbReference type="OrthoDB" id="416253at2759"/>
<dbReference type="PANTHER" id="PTHR11732">
    <property type="entry name" value="ALDO/KETO REDUCTASE"/>
    <property type="match status" value="1"/>
</dbReference>
<dbReference type="PROSITE" id="PS00798">
    <property type="entry name" value="ALDOKETO_REDUCTASE_1"/>
    <property type="match status" value="1"/>
</dbReference>
<dbReference type="GeneID" id="64575496"/>
<evidence type="ECO:0000313" key="12">
    <source>
        <dbReference type="Proteomes" id="UP000663131"/>
    </source>
</evidence>
<accession>A0A871R2J1</accession>